<keyword evidence="4" id="KW-1185">Reference proteome</keyword>
<comment type="caution">
    <text evidence="3">The sequence shown here is derived from an EMBL/GenBank/DDBJ whole genome shotgun (WGS) entry which is preliminary data.</text>
</comment>
<accession>A0A9J6GHR3</accession>
<sequence>MSPDVLKEIKDVRQGIRDMRTALEREFRNENREVKSSIEYMNKSFEEMNANLKTIQDENAKIRAENASLTRECAELRRQVLESEERLTRIEQYSRNKNLEITSVPCCDGENLTDMLAIIGTAIKEPIGAADIDVCHRVRTKDKTRSNIIVQFQNRTTRDAVFEKARKSGLSTTDIGFPKPSAAVYVNEHFCPEQKKTSGHDRREKEGKELEQCMDEGW</sequence>
<dbReference type="OrthoDB" id="6509011at2759"/>
<dbReference type="Gene3D" id="6.10.250.3110">
    <property type="match status" value="1"/>
</dbReference>
<protein>
    <recommendedName>
        <fullName evidence="5">Zinc finger DNA binding protein</fullName>
    </recommendedName>
</protein>
<feature type="compositionally biased region" description="Basic and acidic residues" evidence="2">
    <location>
        <begin position="194"/>
        <end position="211"/>
    </location>
</feature>
<proteinExistence type="predicted"/>
<dbReference type="EMBL" id="JABSTR010000008">
    <property type="protein sequence ID" value="KAH9378014.1"/>
    <property type="molecule type" value="Genomic_DNA"/>
</dbReference>
<dbReference type="Proteomes" id="UP000821853">
    <property type="component" value="Unassembled WGS sequence"/>
</dbReference>
<evidence type="ECO:0000256" key="1">
    <source>
        <dbReference type="SAM" id="Coils"/>
    </source>
</evidence>
<feature type="coiled-coil region" evidence="1">
    <location>
        <begin position="45"/>
        <end position="93"/>
    </location>
</feature>
<evidence type="ECO:0000313" key="3">
    <source>
        <dbReference type="EMBL" id="KAH9378014.1"/>
    </source>
</evidence>
<organism evidence="3 4">
    <name type="scientific">Haemaphysalis longicornis</name>
    <name type="common">Bush tick</name>
    <dbReference type="NCBI Taxonomy" id="44386"/>
    <lineage>
        <taxon>Eukaryota</taxon>
        <taxon>Metazoa</taxon>
        <taxon>Ecdysozoa</taxon>
        <taxon>Arthropoda</taxon>
        <taxon>Chelicerata</taxon>
        <taxon>Arachnida</taxon>
        <taxon>Acari</taxon>
        <taxon>Parasitiformes</taxon>
        <taxon>Ixodida</taxon>
        <taxon>Ixodoidea</taxon>
        <taxon>Ixodidae</taxon>
        <taxon>Haemaphysalinae</taxon>
        <taxon>Haemaphysalis</taxon>
    </lineage>
</organism>
<evidence type="ECO:0000256" key="2">
    <source>
        <dbReference type="SAM" id="MobiDB-lite"/>
    </source>
</evidence>
<feature type="region of interest" description="Disordered" evidence="2">
    <location>
        <begin position="194"/>
        <end position="218"/>
    </location>
</feature>
<dbReference type="VEuPathDB" id="VectorBase:HLOH_053232"/>
<name>A0A9J6GHR3_HAELO</name>
<evidence type="ECO:0000313" key="4">
    <source>
        <dbReference type="Proteomes" id="UP000821853"/>
    </source>
</evidence>
<gene>
    <name evidence="3" type="ORF">HPB48_008774</name>
</gene>
<keyword evidence="1" id="KW-0175">Coiled coil</keyword>
<evidence type="ECO:0008006" key="5">
    <source>
        <dbReference type="Google" id="ProtNLM"/>
    </source>
</evidence>
<dbReference type="AlphaFoldDB" id="A0A9J6GHR3"/>
<reference evidence="3 4" key="1">
    <citation type="journal article" date="2020" name="Cell">
        <title>Large-Scale Comparative Analyses of Tick Genomes Elucidate Their Genetic Diversity and Vector Capacities.</title>
        <authorList>
            <consortium name="Tick Genome and Microbiome Consortium (TIGMIC)"/>
            <person name="Jia N."/>
            <person name="Wang J."/>
            <person name="Shi W."/>
            <person name="Du L."/>
            <person name="Sun Y."/>
            <person name="Zhan W."/>
            <person name="Jiang J.F."/>
            <person name="Wang Q."/>
            <person name="Zhang B."/>
            <person name="Ji P."/>
            <person name="Bell-Sakyi L."/>
            <person name="Cui X.M."/>
            <person name="Yuan T.T."/>
            <person name="Jiang B.G."/>
            <person name="Yang W.F."/>
            <person name="Lam T.T."/>
            <person name="Chang Q.C."/>
            <person name="Ding S.J."/>
            <person name="Wang X.J."/>
            <person name="Zhu J.G."/>
            <person name="Ruan X.D."/>
            <person name="Zhao L."/>
            <person name="Wei J.T."/>
            <person name="Ye R.Z."/>
            <person name="Que T.C."/>
            <person name="Du C.H."/>
            <person name="Zhou Y.H."/>
            <person name="Cheng J.X."/>
            <person name="Dai P.F."/>
            <person name="Guo W.B."/>
            <person name="Han X.H."/>
            <person name="Huang E.J."/>
            <person name="Li L.F."/>
            <person name="Wei W."/>
            <person name="Gao Y.C."/>
            <person name="Liu J.Z."/>
            <person name="Shao H.Z."/>
            <person name="Wang X."/>
            <person name="Wang C.C."/>
            <person name="Yang T.C."/>
            <person name="Huo Q.B."/>
            <person name="Li W."/>
            <person name="Chen H.Y."/>
            <person name="Chen S.E."/>
            <person name="Zhou L.G."/>
            <person name="Ni X.B."/>
            <person name="Tian J.H."/>
            <person name="Sheng Y."/>
            <person name="Liu T."/>
            <person name="Pan Y.S."/>
            <person name="Xia L.Y."/>
            <person name="Li J."/>
            <person name="Zhao F."/>
            <person name="Cao W.C."/>
        </authorList>
    </citation>
    <scope>NUCLEOTIDE SEQUENCE [LARGE SCALE GENOMIC DNA]</scope>
    <source>
        <strain evidence="3">HaeL-2018</strain>
    </source>
</reference>